<dbReference type="PANTHER" id="PTHR34820:SF4">
    <property type="entry name" value="INNER MEMBRANE PROTEIN YEBZ"/>
    <property type="match status" value="1"/>
</dbReference>
<evidence type="ECO:0000256" key="5">
    <source>
        <dbReference type="ARBA" id="ARBA00022692"/>
    </source>
</evidence>
<feature type="transmembrane region" description="Helical" evidence="14">
    <location>
        <begin position="237"/>
        <end position="257"/>
    </location>
</feature>
<feature type="region of interest" description="Disordered" evidence="13">
    <location>
        <begin position="527"/>
        <end position="554"/>
    </location>
</feature>
<feature type="signal peptide" evidence="15">
    <location>
        <begin position="1"/>
        <end position="34"/>
    </location>
</feature>
<evidence type="ECO:0000256" key="6">
    <source>
        <dbReference type="ARBA" id="ARBA00022723"/>
    </source>
</evidence>
<dbReference type="SUPFAM" id="SSF81296">
    <property type="entry name" value="E set domains"/>
    <property type="match status" value="1"/>
</dbReference>
<gene>
    <name evidence="18" type="ORF">AQJ54_32430</name>
</gene>
<evidence type="ECO:0000256" key="2">
    <source>
        <dbReference type="ARBA" id="ARBA00004651"/>
    </source>
</evidence>
<feature type="domain" description="CopC" evidence="16">
    <location>
        <begin position="33"/>
        <end position="127"/>
    </location>
</feature>
<dbReference type="Pfam" id="PF04234">
    <property type="entry name" value="CopC"/>
    <property type="match status" value="1"/>
</dbReference>
<feature type="transmembrane region" description="Helical" evidence="14">
    <location>
        <begin position="188"/>
        <end position="206"/>
    </location>
</feature>
<dbReference type="InterPro" id="IPR014755">
    <property type="entry name" value="Cu-Rt/internalin_Ig-like"/>
</dbReference>
<dbReference type="GO" id="GO:0046688">
    <property type="term" value="P:response to copper ion"/>
    <property type="evidence" value="ECO:0007669"/>
    <property type="project" value="InterPro"/>
</dbReference>
<evidence type="ECO:0000256" key="4">
    <source>
        <dbReference type="ARBA" id="ARBA00022475"/>
    </source>
</evidence>
<feature type="transmembrane region" description="Helical" evidence="14">
    <location>
        <begin position="269"/>
        <end position="291"/>
    </location>
</feature>
<feature type="compositionally biased region" description="Low complexity" evidence="13">
    <location>
        <begin position="538"/>
        <end position="554"/>
    </location>
</feature>
<dbReference type="AlphaFoldDB" id="A0A101RU84"/>
<keyword evidence="7 15" id="KW-0732">Signal</keyword>
<dbReference type="Proteomes" id="UP000054375">
    <property type="component" value="Unassembled WGS sequence"/>
</dbReference>
<evidence type="ECO:0000256" key="11">
    <source>
        <dbReference type="ARBA" id="ARBA00023136"/>
    </source>
</evidence>
<keyword evidence="11 14" id="KW-0472">Membrane</keyword>
<feature type="transmembrane region" description="Helical" evidence="14">
    <location>
        <begin position="380"/>
        <end position="397"/>
    </location>
</feature>
<dbReference type="GO" id="GO:0005507">
    <property type="term" value="F:copper ion binding"/>
    <property type="evidence" value="ECO:0007669"/>
    <property type="project" value="InterPro"/>
</dbReference>
<evidence type="ECO:0000256" key="7">
    <source>
        <dbReference type="ARBA" id="ARBA00022729"/>
    </source>
</evidence>
<feature type="chain" id="PRO_5038354085" description="Protein YobA" evidence="15">
    <location>
        <begin position="35"/>
        <end position="668"/>
    </location>
</feature>
<evidence type="ECO:0000256" key="9">
    <source>
        <dbReference type="ARBA" id="ARBA00022989"/>
    </source>
</evidence>
<evidence type="ECO:0000256" key="14">
    <source>
        <dbReference type="SAM" id="Phobius"/>
    </source>
</evidence>
<comment type="subcellular location">
    <subcellularLocation>
        <location evidence="2">Cell membrane</location>
        <topology evidence="2">Multi-pass membrane protein</topology>
    </subcellularLocation>
    <subcellularLocation>
        <location evidence="1">Periplasm</location>
    </subcellularLocation>
</comment>
<dbReference type="InterPro" id="IPR014756">
    <property type="entry name" value="Ig_E-set"/>
</dbReference>
<dbReference type="GO" id="GO:0005886">
    <property type="term" value="C:plasma membrane"/>
    <property type="evidence" value="ECO:0007669"/>
    <property type="project" value="UniProtKB-SubCell"/>
</dbReference>
<dbReference type="PANTHER" id="PTHR34820">
    <property type="entry name" value="INNER MEMBRANE PROTEIN YEBZ"/>
    <property type="match status" value="1"/>
</dbReference>
<feature type="domain" description="Copper resistance protein D" evidence="17">
    <location>
        <begin position="338"/>
        <end position="418"/>
    </location>
</feature>
<evidence type="ECO:0000313" key="18">
    <source>
        <dbReference type="EMBL" id="KUN61842.1"/>
    </source>
</evidence>
<protein>
    <recommendedName>
        <fullName evidence="12">Protein YobA</fullName>
    </recommendedName>
</protein>
<evidence type="ECO:0000256" key="3">
    <source>
        <dbReference type="ARBA" id="ARBA00010509"/>
    </source>
</evidence>
<feature type="transmembrane region" description="Helical" evidence="14">
    <location>
        <begin position="311"/>
        <end position="331"/>
    </location>
</feature>
<dbReference type="Pfam" id="PF05425">
    <property type="entry name" value="CopD"/>
    <property type="match status" value="1"/>
</dbReference>
<keyword evidence="4" id="KW-1003">Cell membrane</keyword>
<keyword evidence="6" id="KW-0479">Metal-binding</keyword>
<feature type="compositionally biased region" description="Gly residues" evidence="13">
    <location>
        <begin position="454"/>
        <end position="468"/>
    </location>
</feature>
<keyword evidence="5 14" id="KW-0812">Transmembrane</keyword>
<evidence type="ECO:0000256" key="1">
    <source>
        <dbReference type="ARBA" id="ARBA00004418"/>
    </source>
</evidence>
<name>A0A101RU84_9ACTN</name>
<evidence type="ECO:0000256" key="13">
    <source>
        <dbReference type="SAM" id="MobiDB-lite"/>
    </source>
</evidence>
<dbReference type="InterPro" id="IPR032694">
    <property type="entry name" value="CopC/D"/>
</dbReference>
<feature type="transmembrane region" description="Helical" evidence="14">
    <location>
        <begin position="343"/>
        <end position="360"/>
    </location>
</feature>
<dbReference type="EMBL" id="LMWV01000026">
    <property type="protein sequence ID" value="KUN61842.1"/>
    <property type="molecule type" value="Genomic_DNA"/>
</dbReference>
<evidence type="ECO:0000256" key="8">
    <source>
        <dbReference type="ARBA" id="ARBA00022764"/>
    </source>
</evidence>
<dbReference type="Gene3D" id="2.60.40.1220">
    <property type="match status" value="1"/>
</dbReference>
<comment type="caution">
    <text evidence="18">The sequence shown here is derived from an EMBL/GenBank/DDBJ whole genome shotgun (WGS) entry which is preliminary data.</text>
</comment>
<keyword evidence="9 14" id="KW-1133">Transmembrane helix</keyword>
<feature type="region of interest" description="Disordered" evidence="13">
    <location>
        <begin position="410"/>
        <end position="497"/>
    </location>
</feature>
<feature type="transmembrane region" description="Helical" evidence="14">
    <location>
        <begin position="506"/>
        <end position="524"/>
    </location>
</feature>
<evidence type="ECO:0000256" key="10">
    <source>
        <dbReference type="ARBA" id="ARBA00023008"/>
    </source>
</evidence>
<organism evidence="18 19">
    <name type="scientific">Streptomyces griseorubiginosus</name>
    <dbReference type="NCBI Taxonomy" id="67304"/>
    <lineage>
        <taxon>Bacteria</taxon>
        <taxon>Bacillati</taxon>
        <taxon>Actinomycetota</taxon>
        <taxon>Actinomycetes</taxon>
        <taxon>Kitasatosporales</taxon>
        <taxon>Streptomycetaceae</taxon>
        <taxon>Streptomyces</taxon>
    </lineage>
</organism>
<dbReference type="RefSeq" id="WP_062243314.1">
    <property type="nucleotide sequence ID" value="NZ_JBEPAT010000015.1"/>
</dbReference>
<comment type="similarity">
    <text evidence="3">Belongs to the CopC family.</text>
</comment>
<keyword evidence="19" id="KW-1185">Reference proteome</keyword>
<accession>A0A101RU84</accession>
<dbReference type="InterPro" id="IPR007348">
    <property type="entry name" value="CopC_dom"/>
</dbReference>
<dbReference type="GO" id="GO:0042597">
    <property type="term" value="C:periplasmic space"/>
    <property type="evidence" value="ECO:0007669"/>
    <property type="project" value="UniProtKB-SubCell"/>
</dbReference>
<sequence length="668" mass="68862">MTQTIAPRVRTLVLLLLATAGLLLTTAGPASAHAALTGSDPQQGVVVDKAPDQVSLTFSEQVALSNDSLRVLDPKGKAVQQGKPFEVGGTTYGVKVHSGLPDGTYTVTYQVVSADSHPVSGAFTFSVGAPSVTSVSVSGETAGGGVVGWLYGFGRYLSYAGFIVLVGGGAFVLACWQRGAGVRPMQRFVVGGWLTLTSATLLLLLLRGSYTGSGKVADIFDLDLLGNVLQTKAGAALVSRLLLLAAAALFISVLFGAYDKREAEEKRDLTFGLAIGGTVVAAGLAASWAMAEHASVGLQPGIAMPVDVVHLLAVATWLGGLSALLVALYRSQTPIESAAVRRFSQVAFGSVVALVATGVYQSWRQLGSWSAFTGTRYGQLLLVKIGLVAVLVGIAYISRRWTAQLADTVVRQGKRAPQKERVAANASGSAKAAKSAKEAGGAEDSGTAKKDGGGKQAGGAKKAGGAKGDGSKRAAQLARQQAAMDTARQKRTRDADPHRFGLRRSVLAEAGVAVVLLAVTTVLTQTEPGRTEEEAKAAKAAASSSSSSSSAQAGSGAVTLDMSFDTGGTDGKGVVTVDVDPARVGGNEMHVYVQRPNGRAFDIPEVKVALTLEAKKIGPLAITPDHITTGHWSASNVQIPMAGDWKIAVTVRTSDIDQTTVSKNAQIG</sequence>
<dbReference type="InterPro" id="IPR008457">
    <property type="entry name" value="Cu-R_CopD_dom"/>
</dbReference>
<dbReference type="GO" id="GO:0006825">
    <property type="term" value="P:copper ion transport"/>
    <property type="evidence" value="ECO:0007669"/>
    <property type="project" value="InterPro"/>
</dbReference>
<keyword evidence="10" id="KW-0186">Copper</keyword>
<dbReference type="FunFam" id="2.60.40.1220:FF:000001">
    <property type="entry name" value="CopC domain-containing protein YobA"/>
    <property type="match status" value="1"/>
</dbReference>
<proteinExistence type="inferred from homology"/>
<evidence type="ECO:0000256" key="12">
    <source>
        <dbReference type="ARBA" id="ARBA00070395"/>
    </source>
</evidence>
<evidence type="ECO:0000259" key="17">
    <source>
        <dbReference type="Pfam" id="PF05425"/>
    </source>
</evidence>
<evidence type="ECO:0000256" key="15">
    <source>
        <dbReference type="SAM" id="SignalP"/>
    </source>
</evidence>
<feature type="transmembrane region" description="Helical" evidence="14">
    <location>
        <begin position="156"/>
        <end position="176"/>
    </location>
</feature>
<feature type="compositionally biased region" description="Low complexity" evidence="13">
    <location>
        <begin position="423"/>
        <end position="433"/>
    </location>
</feature>
<reference evidence="18 19" key="1">
    <citation type="submission" date="2015-10" db="EMBL/GenBank/DDBJ databases">
        <title>Draft genome sequence of Streptomyces griseorubiginosus DSM 40469, type strain for the species Streptomyces griseorubiginosus.</title>
        <authorList>
            <person name="Ruckert C."/>
            <person name="Winkler A."/>
            <person name="Kalinowski J."/>
            <person name="Kampfer P."/>
            <person name="Glaeser S."/>
        </authorList>
    </citation>
    <scope>NUCLEOTIDE SEQUENCE [LARGE SCALE GENOMIC DNA]</scope>
    <source>
        <strain evidence="18 19">DSM 40469</strain>
    </source>
</reference>
<evidence type="ECO:0000259" key="16">
    <source>
        <dbReference type="Pfam" id="PF04234"/>
    </source>
</evidence>
<keyword evidence="8" id="KW-0574">Periplasm</keyword>
<feature type="compositionally biased region" description="Low complexity" evidence="13">
    <location>
        <begin position="473"/>
        <end position="483"/>
    </location>
</feature>
<evidence type="ECO:0000313" key="19">
    <source>
        <dbReference type="Proteomes" id="UP000054375"/>
    </source>
</evidence>